<evidence type="ECO:0000256" key="1">
    <source>
        <dbReference type="SAM" id="MobiDB-lite"/>
    </source>
</evidence>
<feature type="compositionally biased region" description="Basic and acidic residues" evidence="1">
    <location>
        <begin position="202"/>
        <end position="227"/>
    </location>
</feature>
<protein>
    <submittedName>
        <fullName evidence="2">Uncharacterized protein</fullName>
    </submittedName>
</protein>
<proteinExistence type="predicted"/>
<evidence type="ECO:0000313" key="3">
    <source>
        <dbReference type="Proteomes" id="UP000039046"/>
    </source>
</evidence>
<reference evidence="2 3" key="1">
    <citation type="journal article" date="2015" name="Genome Announc.">
        <title>Draft Genome Sequence and Gene Annotation of the Entomopathogenic Fungus Verticillium hemipterigenum.</title>
        <authorList>
            <person name="Horn F."/>
            <person name="Habel A."/>
            <person name="Scharf D.H."/>
            <person name="Dworschak J."/>
            <person name="Brakhage A.A."/>
            <person name="Guthke R."/>
            <person name="Hertweck C."/>
            <person name="Linde J."/>
        </authorList>
    </citation>
    <scope>NUCLEOTIDE SEQUENCE [LARGE SCALE GENOMIC DNA]</scope>
</reference>
<feature type="region of interest" description="Disordered" evidence="1">
    <location>
        <begin position="1"/>
        <end position="35"/>
    </location>
</feature>
<feature type="compositionally biased region" description="Acidic residues" evidence="1">
    <location>
        <begin position="16"/>
        <end position="25"/>
    </location>
</feature>
<dbReference type="STRING" id="1531966.A0A0A1T4A3"/>
<dbReference type="EMBL" id="CDHN01000001">
    <property type="protein sequence ID" value="CEJ81107.1"/>
    <property type="molecule type" value="Genomic_DNA"/>
</dbReference>
<dbReference type="Proteomes" id="UP000039046">
    <property type="component" value="Unassembled WGS sequence"/>
</dbReference>
<feature type="compositionally biased region" description="Acidic residues" evidence="1">
    <location>
        <begin position="259"/>
        <end position="269"/>
    </location>
</feature>
<dbReference type="InterPro" id="IPR018555">
    <property type="entry name" value="C630.06c-like"/>
</dbReference>
<feature type="region of interest" description="Disordered" evidence="1">
    <location>
        <begin position="170"/>
        <end position="269"/>
    </location>
</feature>
<sequence>MSEVAETKKVRREDLRDSDESDVNSDSDSSYGSDFEDTLNAHIAKALGIDHDAIGATFQVDSLEIESAYEANATDQAMQTSDDGYEFNLFSTSGGPTTKVVLVDPNEQGDGALVRPRPASYYKILPLSSEQREQFAFAALSGDDIYMLSRQRNWGLEMPWRVTTIKVTRRATAKEKKDSTSDTAMDAAKRKRPGKKTRITRRQKDRELKAKAEEAAKKLLEKEEHVRDKKKRMNRIKKLRKRAKEKEIKAAAGGGGPDGGDDDDDESDD</sequence>
<gene>
    <name evidence="2" type="ORF">VHEMI01253</name>
</gene>
<name>A0A0A1T4A3_9HYPO</name>
<keyword evidence="3" id="KW-1185">Reference proteome</keyword>
<feature type="compositionally biased region" description="Basic residues" evidence="1">
    <location>
        <begin position="228"/>
        <end position="243"/>
    </location>
</feature>
<feature type="compositionally biased region" description="Basic and acidic residues" evidence="1">
    <location>
        <begin position="1"/>
        <end position="15"/>
    </location>
</feature>
<organism evidence="2 3">
    <name type="scientific">[Torrubiella] hemipterigena</name>
    <dbReference type="NCBI Taxonomy" id="1531966"/>
    <lineage>
        <taxon>Eukaryota</taxon>
        <taxon>Fungi</taxon>
        <taxon>Dikarya</taxon>
        <taxon>Ascomycota</taxon>
        <taxon>Pezizomycotina</taxon>
        <taxon>Sordariomycetes</taxon>
        <taxon>Hypocreomycetidae</taxon>
        <taxon>Hypocreales</taxon>
        <taxon>Clavicipitaceae</taxon>
        <taxon>Clavicipitaceae incertae sedis</taxon>
        <taxon>'Torrubiella' clade</taxon>
    </lineage>
</organism>
<accession>A0A0A1T4A3</accession>
<dbReference type="HOGENOM" id="CLU_051875_1_0_1"/>
<dbReference type="AlphaFoldDB" id="A0A0A1T4A3"/>
<evidence type="ECO:0000313" key="2">
    <source>
        <dbReference type="EMBL" id="CEJ81107.1"/>
    </source>
</evidence>
<dbReference type="Pfam" id="PF09428">
    <property type="entry name" value="DUF2011"/>
    <property type="match status" value="1"/>
</dbReference>
<feature type="compositionally biased region" description="Basic residues" evidence="1">
    <location>
        <begin position="189"/>
        <end position="201"/>
    </location>
</feature>
<dbReference type="OrthoDB" id="5425061at2759"/>